<evidence type="ECO:0000256" key="1">
    <source>
        <dbReference type="SAM" id="Phobius"/>
    </source>
</evidence>
<dbReference type="EMBL" id="JAHLPM010000001">
    <property type="protein sequence ID" value="MBU5436616.1"/>
    <property type="molecule type" value="Genomic_DNA"/>
</dbReference>
<evidence type="ECO:0000313" key="3">
    <source>
        <dbReference type="Proteomes" id="UP000749471"/>
    </source>
</evidence>
<accession>A0ABS6E194</accession>
<keyword evidence="1" id="KW-0812">Transmembrane</keyword>
<protein>
    <submittedName>
        <fullName evidence="2">Uncharacterized protein</fullName>
    </submittedName>
</protein>
<reference evidence="2 3" key="1">
    <citation type="submission" date="2021-06" db="EMBL/GenBank/DDBJ databases">
        <authorList>
            <person name="Sun Q."/>
            <person name="Li D."/>
        </authorList>
    </citation>
    <scope>NUCLEOTIDE SEQUENCE [LARGE SCALE GENOMIC DNA]</scope>
    <source>
        <strain evidence="2 3">MSJ-40</strain>
    </source>
</reference>
<dbReference type="RefSeq" id="WP_216515964.1">
    <property type="nucleotide sequence ID" value="NZ_JAHLPM010000001.1"/>
</dbReference>
<feature type="transmembrane region" description="Helical" evidence="1">
    <location>
        <begin position="53"/>
        <end position="73"/>
    </location>
</feature>
<organism evidence="2 3">
    <name type="scientific">Tissierella simiarum</name>
    <dbReference type="NCBI Taxonomy" id="2841534"/>
    <lineage>
        <taxon>Bacteria</taxon>
        <taxon>Bacillati</taxon>
        <taxon>Bacillota</taxon>
        <taxon>Tissierellia</taxon>
        <taxon>Tissierellales</taxon>
        <taxon>Tissierellaceae</taxon>
        <taxon>Tissierella</taxon>
    </lineage>
</organism>
<evidence type="ECO:0000313" key="2">
    <source>
        <dbReference type="EMBL" id="MBU5436616.1"/>
    </source>
</evidence>
<dbReference type="Proteomes" id="UP000749471">
    <property type="component" value="Unassembled WGS sequence"/>
</dbReference>
<keyword evidence="1" id="KW-1133">Transmembrane helix</keyword>
<comment type="caution">
    <text evidence="2">The sequence shown here is derived from an EMBL/GenBank/DDBJ whole genome shotgun (WGS) entry which is preliminary data.</text>
</comment>
<keyword evidence="3" id="KW-1185">Reference proteome</keyword>
<gene>
    <name evidence="2" type="ORF">KQI42_01275</name>
</gene>
<proteinExistence type="predicted"/>
<sequence>MNKDELGLELKSIMEEETKDICISNELINKILEGKKKTWKDKVREFLNKEIEIPLAPAIIGTAALFIITFSPIGNNTMEKNKDVRIINVGSSQIILREVKEVGLNERK</sequence>
<keyword evidence="1" id="KW-0472">Membrane</keyword>
<name>A0ABS6E194_9FIRM</name>